<evidence type="ECO:0000313" key="2">
    <source>
        <dbReference type="Proteomes" id="UP001214854"/>
    </source>
</evidence>
<dbReference type="RefSeq" id="WP_272746586.1">
    <property type="nucleotide sequence ID" value="NZ_JAQQKX010000001.1"/>
</dbReference>
<evidence type="ECO:0000313" key="1">
    <source>
        <dbReference type="EMBL" id="MDC7682078.1"/>
    </source>
</evidence>
<proteinExistence type="predicted"/>
<reference evidence="1 2" key="1">
    <citation type="submission" date="2023-01" db="EMBL/GenBank/DDBJ databases">
        <title>Novel species of the genus Asticcacaulis isolated from rivers.</title>
        <authorList>
            <person name="Lu H."/>
        </authorList>
    </citation>
    <scope>NUCLEOTIDE SEQUENCE [LARGE SCALE GENOMIC DNA]</scope>
    <source>
        <strain evidence="1 2">BYS171W</strain>
    </source>
</reference>
<gene>
    <name evidence="1" type="ORF">PQU92_02255</name>
</gene>
<accession>A0ABT5HPS7</accession>
<protein>
    <submittedName>
        <fullName evidence="1">Uncharacterized protein</fullName>
    </submittedName>
</protein>
<sequence length="63" mass="6928">MTNIPETEANKGAYPPIDETVHREGVLNYIGEMAVELSVLADQIGAPALSDSLRRIYRKTRGV</sequence>
<organism evidence="1 2">
    <name type="scientific">Asticcacaulis aquaticus</name>
    <dbReference type="NCBI Taxonomy" id="2984212"/>
    <lineage>
        <taxon>Bacteria</taxon>
        <taxon>Pseudomonadati</taxon>
        <taxon>Pseudomonadota</taxon>
        <taxon>Alphaproteobacteria</taxon>
        <taxon>Caulobacterales</taxon>
        <taxon>Caulobacteraceae</taxon>
        <taxon>Asticcacaulis</taxon>
    </lineage>
</organism>
<dbReference type="Proteomes" id="UP001214854">
    <property type="component" value="Unassembled WGS sequence"/>
</dbReference>
<comment type="caution">
    <text evidence="1">The sequence shown here is derived from an EMBL/GenBank/DDBJ whole genome shotgun (WGS) entry which is preliminary data.</text>
</comment>
<keyword evidence="2" id="KW-1185">Reference proteome</keyword>
<name>A0ABT5HPS7_9CAUL</name>
<dbReference type="EMBL" id="JAQQKX010000001">
    <property type="protein sequence ID" value="MDC7682078.1"/>
    <property type="molecule type" value="Genomic_DNA"/>
</dbReference>